<evidence type="ECO:0000313" key="2">
    <source>
        <dbReference type="Proteomes" id="UP000317122"/>
    </source>
</evidence>
<protein>
    <submittedName>
        <fullName evidence="1">Uncharacterized protein</fullName>
    </submittedName>
</protein>
<sequence>MAYDDQITKRLAAIHRRLDQIAREEAQPNLVGGEAARHVYDVQRDLLIAETEALLDRWENLRNAHRS</sequence>
<gene>
    <name evidence="1" type="ORF">IQ26_02006</name>
</gene>
<reference evidence="1 2" key="1">
    <citation type="journal article" date="2015" name="Stand. Genomic Sci.">
        <title>Genomic Encyclopedia of Bacterial and Archaeal Type Strains, Phase III: the genomes of soil and plant-associated and newly described type strains.</title>
        <authorList>
            <person name="Whitman W.B."/>
            <person name="Woyke T."/>
            <person name="Klenk H.P."/>
            <person name="Zhou Y."/>
            <person name="Lilburn T.G."/>
            <person name="Beck B.J."/>
            <person name="De Vos P."/>
            <person name="Vandamme P."/>
            <person name="Eisen J.A."/>
            <person name="Garrity G."/>
            <person name="Hugenholtz P."/>
            <person name="Kyrpides N.C."/>
        </authorList>
    </citation>
    <scope>NUCLEOTIDE SEQUENCE [LARGE SCALE GENOMIC DNA]</scope>
    <source>
        <strain evidence="1 2">CGMCC 1.2546</strain>
    </source>
</reference>
<evidence type="ECO:0000313" key="1">
    <source>
        <dbReference type="EMBL" id="TWI39157.1"/>
    </source>
</evidence>
<dbReference type="AlphaFoldDB" id="A0A562P3W5"/>
<accession>A0A562P3W5</accession>
<keyword evidence="2" id="KW-1185">Reference proteome</keyword>
<organism evidence="1 2">
    <name type="scientific">Mesorhizobium tianshanense</name>
    <dbReference type="NCBI Taxonomy" id="39844"/>
    <lineage>
        <taxon>Bacteria</taxon>
        <taxon>Pseudomonadati</taxon>
        <taxon>Pseudomonadota</taxon>
        <taxon>Alphaproteobacteria</taxon>
        <taxon>Hyphomicrobiales</taxon>
        <taxon>Phyllobacteriaceae</taxon>
        <taxon>Mesorhizobium</taxon>
    </lineage>
</organism>
<dbReference type="EMBL" id="VLKT01000010">
    <property type="protein sequence ID" value="TWI39157.1"/>
    <property type="molecule type" value="Genomic_DNA"/>
</dbReference>
<dbReference type="Proteomes" id="UP000317122">
    <property type="component" value="Unassembled WGS sequence"/>
</dbReference>
<comment type="caution">
    <text evidence="1">The sequence shown here is derived from an EMBL/GenBank/DDBJ whole genome shotgun (WGS) entry which is preliminary data.</text>
</comment>
<name>A0A562P3W5_9HYPH</name>
<proteinExistence type="predicted"/>